<dbReference type="STRING" id="325452.A0A3R7K8G1"/>
<dbReference type="Pfam" id="PF00069">
    <property type="entry name" value="Pkinase"/>
    <property type="match status" value="1"/>
</dbReference>
<dbReference type="InterPro" id="IPR011009">
    <property type="entry name" value="Kinase-like_dom_sf"/>
</dbReference>
<dbReference type="PROSITE" id="PS50011">
    <property type="entry name" value="PROTEIN_KINASE_DOM"/>
    <property type="match status" value="1"/>
</dbReference>
<reference evidence="2" key="3">
    <citation type="submission" date="2020-06" db="EMBL/GenBank/DDBJ databases">
        <authorList>
            <person name="Studholme D.J."/>
        </authorList>
    </citation>
    <scope>NUCLEOTIDE SEQUENCE</scope>
    <source>
        <strain evidence="2">NZFS 2646</strain>
        <strain evidence="3">NZFS 3630</strain>
    </source>
</reference>
<dbReference type="PANTHER" id="PTHR23257">
    <property type="entry name" value="SERINE-THREONINE PROTEIN KINASE"/>
    <property type="match status" value="1"/>
</dbReference>
<evidence type="ECO:0000313" key="5">
    <source>
        <dbReference type="EMBL" id="RLN78269.1"/>
    </source>
</evidence>
<evidence type="ECO:0000313" key="4">
    <source>
        <dbReference type="EMBL" id="RLN32717.1"/>
    </source>
</evidence>
<proteinExistence type="predicted"/>
<feature type="domain" description="Protein kinase" evidence="1">
    <location>
        <begin position="248"/>
        <end position="609"/>
    </location>
</feature>
<dbReference type="AlphaFoldDB" id="A0A3R7K8G1"/>
<dbReference type="SUPFAM" id="SSF56112">
    <property type="entry name" value="Protein kinase-like (PK-like)"/>
    <property type="match status" value="2"/>
</dbReference>
<dbReference type="SMART" id="SM00220">
    <property type="entry name" value="S_TKc"/>
    <property type="match status" value="1"/>
</dbReference>
<evidence type="ECO:0000259" key="1">
    <source>
        <dbReference type="PROSITE" id="PS50011"/>
    </source>
</evidence>
<evidence type="ECO:0000313" key="2">
    <source>
        <dbReference type="EMBL" id="KAG2522450.1"/>
    </source>
</evidence>
<dbReference type="Gene3D" id="1.10.510.10">
    <property type="entry name" value="Transferase(Phosphotransferase) domain 1"/>
    <property type="match status" value="2"/>
</dbReference>
<dbReference type="GO" id="GO:0007165">
    <property type="term" value="P:signal transduction"/>
    <property type="evidence" value="ECO:0007669"/>
    <property type="project" value="TreeGrafter"/>
</dbReference>
<keyword evidence="6" id="KW-1185">Reference proteome</keyword>
<dbReference type="InterPro" id="IPR008271">
    <property type="entry name" value="Ser/Thr_kinase_AS"/>
</dbReference>
<dbReference type="GO" id="GO:0004672">
    <property type="term" value="F:protein kinase activity"/>
    <property type="evidence" value="ECO:0007669"/>
    <property type="project" value="InterPro"/>
</dbReference>
<dbReference type="PROSITE" id="PS00108">
    <property type="entry name" value="PROTEIN_KINASE_ST"/>
    <property type="match status" value="1"/>
</dbReference>
<gene>
    <name evidence="4" type="ORF">BBI17_006092</name>
    <name evidence="5" type="ORF">BBO99_00006069</name>
    <name evidence="2" type="ORF">JM16_005836</name>
    <name evidence="3" type="ORF">JM18_005556</name>
</gene>
<dbReference type="InterPro" id="IPR050167">
    <property type="entry name" value="Ser_Thr_protein_kinase"/>
</dbReference>
<dbReference type="EMBL" id="MBDN02000197">
    <property type="protein sequence ID" value="RLN78269.1"/>
    <property type="molecule type" value="Genomic_DNA"/>
</dbReference>
<dbReference type="EMBL" id="MAYM02000769">
    <property type="protein sequence ID" value="RLN32717.1"/>
    <property type="molecule type" value="Genomic_DNA"/>
</dbReference>
<organism evidence="4 7">
    <name type="scientific">Phytophthora kernoviae</name>
    <dbReference type="NCBI Taxonomy" id="325452"/>
    <lineage>
        <taxon>Eukaryota</taxon>
        <taxon>Sar</taxon>
        <taxon>Stramenopiles</taxon>
        <taxon>Oomycota</taxon>
        <taxon>Peronosporomycetes</taxon>
        <taxon>Peronosporales</taxon>
        <taxon>Peronosporaceae</taxon>
        <taxon>Phytophthora</taxon>
    </lineage>
</organism>
<dbReference type="EMBL" id="JPWU03000165">
    <property type="protein sequence ID" value="KAG2524057.1"/>
    <property type="molecule type" value="Genomic_DNA"/>
</dbReference>
<evidence type="ECO:0000313" key="3">
    <source>
        <dbReference type="EMBL" id="KAG2524057.1"/>
    </source>
</evidence>
<evidence type="ECO:0000313" key="7">
    <source>
        <dbReference type="Proteomes" id="UP000285883"/>
    </source>
</evidence>
<protein>
    <recommendedName>
        <fullName evidence="1">Protein kinase domain-containing protein</fullName>
    </recommendedName>
</protein>
<dbReference type="Proteomes" id="UP000792063">
    <property type="component" value="Unassembled WGS sequence"/>
</dbReference>
<comment type="caution">
    <text evidence="4">The sequence shown here is derived from an EMBL/GenBank/DDBJ whole genome shotgun (WGS) entry which is preliminary data.</text>
</comment>
<dbReference type="GO" id="GO:0005737">
    <property type="term" value="C:cytoplasm"/>
    <property type="evidence" value="ECO:0007669"/>
    <property type="project" value="TreeGrafter"/>
</dbReference>
<name>A0A3R7K8G1_9STRA</name>
<reference evidence="2" key="1">
    <citation type="journal article" date="2015" name="Genom Data">
        <title>Genome sequences of six Phytophthora species associated with forests in New Zealand.</title>
        <authorList>
            <person name="Studholme D.J."/>
            <person name="McDougal R.L."/>
            <person name="Sambles C."/>
            <person name="Hansen E."/>
            <person name="Hardy G."/>
            <person name="Grant M."/>
            <person name="Ganley R.J."/>
            <person name="Williams N.M."/>
        </authorList>
    </citation>
    <scope>NUCLEOTIDE SEQUENCE</scope>
    <source>
        <strain evidence="2">NZFS 2646</strain>
        <strain evidence="3">NZFS 3630</strain>
    </source>
</reference>
<dbReference type="EMBL" id="JPWV03000167">
    <property type="protein sequence ID" value="KAG2522450.1"/>
    <property type="molecule type" value="Genomic_DNA"/>
</dbReference>
<dbReference type="Proteomes" id="UP000285883">
    <property type="component" value="Unassembled WGS sequence"/>
</dbReference>
<reference evidence="6 7" key="2">
    <citation type="submission" date="2018-07" db="EMBL/GenBank/DDBJ databases">
        <title>Genome sequencing of oomycete isolates from Chile give support for New Zealand origin for Phytophthora kernoviae and make available the first Nothophytophthora sp. genome.</title>
        <authorList>
            <person name="Studholme D.J."/>
            <person name="Sanfuentes E."/>
            <person name="Panda P."/>
            <person name="Hill R."/>
            <person name="Sambles C."/>
            <person name="Grant M."/>
            <person name="Williams N.M."/>
            <person name="Mcdougal R.L."/>
        </authorList>
    </citation>
    <scope>NUCLEOTIDE SEQUENCE [LARGE SCALE GENOMIC DNA]</scope>
    <source>
        <strain evidence="4">Chile2</strain>
        <strain evidence="5">Chile4</strain>
    </source>
</reference>
<dbReference type="GO" id="GO:0005524">
    <property type="term" value="F:ATP binding"/>
    <property type="evidence" value="ECO:0007669"/>
    <property type="project" value="InterPro"/>
</dbReference>
<accession>A0A3R7K8G1</accession>
<dbReference type="Proteomes" id="UP000285624">
    <property type="component" value="Unassembled WGS sequence"/>
</dbReference>
<evidence type="ECO:0000313" key="6">
    <source>
        <dbReference type="Proteomes" id="UP000285624"/>
    </source>
</evidence>
<dbReference type="Gene3D" id="3.30.200.20">
    <property type="entry name" value="Phosphorylase Kinase, domain 1"/>
    <property type="match status" value="1"/>
</dbReference>
<dbReference type="Proteomes" id="UP000785171">
    <property type="component" value="Unassembled WGS sequence"/>
</dbReference>
<sequence length="612" mass="69419">MGDECQQMDILTLLKRDLERYEDILTPKELDVMSEVYDRMVHHSGIVAVGPVPSWFLSPNEVISDAAGCFLDDVRVTKCSTGGSLDPQVCWEHKEESCLREAATWSDLNHPHVVKMLGGCHIGKQPFLVHEPAESMINNRANAHTWKPLLGWALGLQYLHERELGYKNFEKKNLLVRYFVTSSGILSGLGLVPVKRQSKASLKRGVSDVFNMIELAASLPTANDKEVLSRQATWSVPDDIFAFGMAIYNTRQRVTMHGDHVVHELPRNCPPFLEEREWDLIQKMCVKALHERVNMWYVVHQLQSFVTASEANNKTTPVDFSVTLDSEDDPMEEEDSYKPEKIDDFIVAEMHAKVVEAMPRLIEMYQDMPKASEMLGHVLDRLSSVRLQLQVPEFIDDATVVMQGSFFVCEPAKTTSFSAHVRSLALQNPGYNPKQISGKPSDIMRCLYLVGLGLKYLHERGIIHSDLKQNNFMVGTDEKNIKLGDFGLSVMKRRGGNNDKDYAVSGAYRWKAPECLLGAEPSVESDIFGFGMCILEIFSGAFPWGNNLIDAAVKFYVTKRKQLPPRPRGLNDIQWSMVQRMCCFEPSERISLEAVVDMLRNFRYEEPTMRCN</sequence>
<dbReference type="InterPro" id="IPR000719">
    <property type="entry name" value="Prot_kinase_dom"/>
</dbReference>